<feature type="transmembrane region" description="Helical" evidence="1">
    <location>
        <begin position="168"/>
        <end position="194"/>
    </location>
</feature>
<dbReference type="Gene3D" id="1.20.1640.10">
    <property type="entry name" value="Multidrug efflux transporter AcrB transmembrane domain"/>
    <property type="match status" value="1"/>
</dbReference>
<evidence type="ECO:0008006" key="4">
    <source>
        <dbReference type="Google" id="ProtNLM"/>
    </source>
</evidence>
<comment type="caution">
    <text evidence="2">The sequence shown here is derived from an EMBL/GenBank/DDBJ whole genome shotgun (WGS) entry which is preliminary data.</text>
</comment>
<protein>
    <recommendedName>
        <fullName evidence="4">Cobalt-zinc-cadmium resistance protein CzcA</fullName>
    </recommendedName>
</protein>
<proteinExistence type="predicted"/>
<accession>A0ABX2X7I8</accession>
<sequence length="203" mass="21669">MGSTIADAQKKVATIELPDGYSVGWTGQFENQQRASHRLAQVVPVSILMIFFLLFILFGNMKDSLLVLANVPFALIGGIIALHVTGINFGISAGVGMIALLGICIQNGVILITEFHQNVKNGLDLDNAILNGVKSRTRPVIMTALMASIGLMPAALSTGIGSESQKPLAIVIIGGLITATVLTLLIFPIIFWIFNRTKRLSQA</sequence>
<name>A0ABX2X7I8_9FLAO</name>
<organism evidence="2 3">
    <name type="scientific">Chryseobacterium contaminans</name>
    <dbReference type="NCBI Taxonomy" id="1423959"/>
    <lineage>
        <taxon>Bacteria</taxon>
        <taxon>Pseudomonadati</taxon>
        <taxon>Bacteroidota</taxon>
        <taxon>Flavobacteriia</taxon>
        <taxon>Flavobacteriales</taxon>
        <taxon>Weeksellaceae</taxon>
        <taxon>Chryseobacterium group</taxon>
        <taxon>Chryseobacterium</taxon>
    </lineage>
</organism>
<feature type="transmembrane region" description="Helical" evidence="1">
    <location>
        <begin position="39"/>
        <end position="58"/>
    </location>
</feature>
<keyword evidence="1" id="KW-1133">Transmembrane helix</keyword>
<dbReference type="PANTHER" id="PTHR32063:SF12">
    <property type="entry name" value="CATION EFFLUX SYSTEM PROTEIN"/>
    <property type="match status" value="1"/>
</dbReference>
<evidence type="ECO:0000313" key="2">
    <source>
        <dbReference type="EMBL" id="OCA79386.1"/>
    </source>
</evidence>
<dbReference type="Pfam" id="PF00873">
    <property type="entry name" value="ACR_tran"/>
    <property type="match status" value="1"/>
</dbReference>
<evidence type="ECO:0000256" key="1">
    <source>
        <dbReference type="SAM" id="Phobius"/>
    </source>
</evidence>
<feature type="transmembrane region" description="Helical" evidence="1">
    <location>
        <begin position="91"/>
        <end position="112"/>
    </location>
</feature>
<dbReference type="SUPFAM" id="SSF82866">
    <property type="entry name" value="Multidrug efflux transporter AcrB transmembrane domain"/>
    <property type="match status" value="1"/>
</dbReference>
<feature type="transmembrane region" description="Helical" evidence="1">
    <location>
        <begin position="65"/>
        <end position="85"/>
    </location>
</feature>
<feature type="transmembrane region" description="Helical" evidence="1">
    <location>
        <begin position="140"/>
        <end position="162"/>
    </location>
</feature>
<gene>
    <name evidence="2" type="ORF">BBH99_06330</name>
</gene>
<keyword evidence="1" id="KW-0812">Transmembrane</keyword>
<dbReference type="Proteomes" id="UP000093508">
    <property type="component" value="Unassembled WGS sequence"/>
</dbReference>
<dbReference type="PANTHER" id="PTHR32063">
    <property type="match status" value="1"/>
</dbReference>
<keyword evidence="1" id="KW-0472">Membrane</keyword>
<reference evidence="2 3" key="1">
    <citation type="submission" date="2016-07" db="EMBL/GenBank/DDBJ databases">
        <authorList>
            <person name="Jeong J.-J."/>
            <person name="Kim D.W."/>
            <person name="Sang M.K."/>
            <person name="Choi I.-G."/>
            <person name="Kim K.D."/>
        </authorList>
    </citation>
    <scope>NUCLEOTIDE SEQUENCE [LARGE SCALE GENOMIC DNA]</scope>
    <source>
        <strain evidence="2 3">C-26</strain>
    </source>
</reference>
<dbReference type="EMBL" id="MAYF01000090">
    <property type="protein sequence ID" value="OCA79386.1"/>
    <property type="molecule type" value="Genomic_DNA"/>
</dbReference>
<evidence type="ECO:0000313" key="3">
    <source>
        <dbReference type="Proteomes" id="UP000093508"/>
    </source>
</evidence>
<dbReference type="PRINTS" id="PR00702">
    <property type="entry name" value="ACRIFLAVINRP"/>
</dbReference>
<keyword evidence="3" id="KW-1185">Reference proteome</keyword>
<dbReference type="Gene3D" id="3.30.70.1440">
    <property type="entry name" value="Multidrug efflux transporter AcrB pore domain"/>
    <property type="match status" value="1"/>
</dbReference>
<dbReference type="InterPro" id="IPR001036">
    <property type="entry name" value="Acrflvin-R"/>
</dbReference>